<dbReference type="GO" id="GO:0030153">
    <property type="term" value="P:bacteriocin immunity"/>
    <property type="evidence" value="ECO:0007669"/>
    <property type="project" value="InterPro"/>
</dbReference>
<sequence>MKPNSVTSYEIGGWVAEAEAWWEATPVSPTVYAHLAAIRAFVDGRLTAREFEVIYLNIFKYDPHPHEDSVAMPLERLFAEVDAFVADPALRAEVGGSDEETLRQVARETLAGF</sequence>
<proteinExistence type="predicted"/>
<keyword evidence="3" id="KW-1185">Reference proteome</keyword>
<organism evidence="2 3">
    <name type="scientific">Micromonospora endolithica</name>
    <dbReference type="NCBI Taxonomy" id="230091"/>
    <lineage>
        <taxon>Bacteria</taxon>
        <taxon>Bacillati</taxon>
        <taxon>Actinomycetota</taxon>
        <taxon>Actinomycetes</taxon>
        <taxon>Micromonosporales</taxon>
        <taxon>Micromonosporaceae</taxon>
        <taxon>Micromonospora</taxon>
    </lineage>
</organism>
<evidence type="ECO:0000313" key="3">
    <source>
        <dbReference type="Proteomes" id="UP000281726"/>
    </source>
</evidence>
<protein>
    <recommendedName>
        <fullName evidence="1">Colicin D immunity protein domain-containing protein</fullName>
    </recommendedName>
</protein>
<dbReference type="Proteomes" id="UP000281726">
    <property type="component" value="Unassembled WGS sequence"/>
</dbReference>
<name>A0A3A9ZJL4_9ACTN</name>
<comment type="caution">
    <text evidence="2">The sequence shown here is derived from an EMBL/GenBank/DDBJ whole genome shotgun (WGS) entry which is preliminary data.</text>
</comment>
<gene>
    <name evidence="2" type="ORF">D7223_11055</name>
</gene>
<reference evidence="2 3" key="1">
    <citation type="journal article" date="2004" name="Syst. Appl. Microbiol.">
        <title>Cryptoendolithic actinomycetes from antarctic sandstone rock samples: Micromonospora endolithica sp. nov. and two isolates related to Micromonospora coerulea Jensen 1932.</title>
        <authorList>
            <person name="Hirsch P."/>
            <person name="Mevs U."/>
            <person name="Kroppenstedt R.M."/>
            <person name="Schumann P."/>
            <person name="Stackebrandt E."/>
        </authorList>
    </citation>
    <scope>NUCLEOTIDE SEQUENCE [LARGE SCALE GENOMIC DNA]</scope>
    <source>
        <strain evidence="2 3">JCM 12677</strain>
    </source>
</reference>
<dbReference type="EMBL" id="RBAK01000003">
    <property type="protein sequence ID" value="RKN48522.1"/>
    <property type="molecule type" value="Genomic_DNA"/>
</dbReference>
<dbReference type="InterPro" id="IPR015287">
    <property type="entry name" value="Colicin_D_immunity_dom"/>
</dbReference>
<dbReference type="OrthoDB" id="4629499at2"/>
<feature type="domain" description="Colicin D immunity protein" evidence="1">
    <location>
        <begin position="35"/>
        <end position="111"/>
    </location>
</feature>
<dbReference type="Pfam" id="PF09204">
    <property type="entry name" value="Colicin_immun"/>
    <property type="match status" value="1"/>
</dbReference>
<dbReference type="AlphaFoldDB" id="A0A3A9ZJL4"/>
<evidence type="ECO:0000259" key="1">
    <source>
        <dbReference type="Pfam" id="PF09204"/>
    </source>
</evidence>
<evidence type="ECO:0000313" key="2">
    <source>
        <dbReference type="EMBL" id="RKN48522.1"/>
    </source>
</evidence>
<dbReference type="GO" id="GO:0015643">
    <property type="term" value="F:toxic substance binding"/>
    <property type="evidence" value="ECO:0007669"/>
    <property type="project" value="InterPro"/>
</dbReference>
<accession>A0A3A9ZJL4</accession>